<keyword evidence="3" id="KW-1185">Reference proteome</keyword>
<evidence type="ECO:0000313" key="3">
    <source>
        <dbReference type="Proteomes" id="UP000521872"/>
    </source>
</evidence>
<organism evidence="2 3">
    <name type="scientific">Agrocybe pediades</name>
    <dbReference type="NCBI Taxonomy" id="84607"/>
    <lineage>
        <taxon>Eukaryota</taxon>
        <taxon>Fungi</taxon>
        <taxon>Dikarya</taxon>
        <taxon>Basidiomycota</taxon>
        <taxon>Agaricomycotina</taxon>
        <taxon>Agaricomycetes</taxon>
        <taxon>Agaricomycetidae</taxon>
        <taxon>Agaricales</taxon>
        <taxon>Agaricineae</taxon>
        <taxon>Strophariaceae</taxon>
        <taxon>Agrocybe</taxon>
    </lineage>
</organism>
<proteinExistence type="predicted"/>
<sequence>MPLSINGVEAWITLENKKQVQEFLPEIDEETGTATCWISGEPGEVFALRWRDSTSPASPYQRDLSGFATMDGYKLGGRMLQARSYAPSIFSRVATSPTSCVPLTFTDLPRTAGIGEDWVTLGAITLDVHVVEVGEANRLHEGFSSFYKIHESAPLASATPFSSTEVTSVGKIATFIFKYRPLDVLQYHRIAPSYVGLPSLSCIPGPKAGEKRSACYSDDDEDLMESPVSLYSSSGGSDSDSSQEYIVTRRATKRPLKATYYGPLLKRVKV</sequence>
<dbReference type="AlphaFoldDB" id="A0A8H4QYV1"/>
<feature type="region of interest" description="Disordered" evidence="1">
    <location>
        <begin position="227"/>
        <end position="248"/>
    </location>
</feature>
<dbReference type="OrthoDB" id="3364132at2759"/>
<comment type="caution">
    <text evidence="2">The sequence shown here is derived from an EMBL/GenBank/DDBJ whole genome shotgun (WGS) entry which is preliminary data.</text>
</comment>
<accession>A0A8H4QYV1</accession>
<dbReference type="Proteomes" id="UP000521872">
    <property type="component" value="Unassembled WGS sequence"/>
</dbReference>
<evidence type="ECO:0000256" key="1">
    <source>
        <dbReference type="SAM" id="MobiDB-lite"/>
    </source>
</evidence>
<gene>
    <name evidence="2" type="ORF">D9613_004880</name>
</gene>
<name>A0A8H4QYV1_9AGAR</name>
<reference evidence="2 3" key="1">
    <citation type="submission" date="2019-12" db="EMBL/GenBank/DDBJ databases">
        <authorList>
            <person name="Floudas D."/>
            <person name="Bentzer J."/>
            <person name="Ahren D."/>
            <person name="Johansson T."/>
            <person name="Persson P."/>
            <person name="Tunlid A."/>
        </authorList>
    </citation>
    <scope>NUCLEOTIDE SEQUENCE [LARGE SCALE GENOMIC DNA]</scope>
    <source>
        <strain evidence="2 3">CBS 102.39</strain>
    </source>
</reference>
<protein>
    <submittedName>
        <fullName evidence="2">Uncharacterized protein</fullName>
    </submittedName>
</protein>
<evidence type="ECO:0000313" key="2">
    <source>
        <dbReference type="EMBL" id="KAF4619323.1"/>
    </source>
</evidence>
<feature type="compositionally biased region" description="Low complexity" evidence="1">
    <location>
        <begin position="232"/>
        <end position="242"/>
    </location>
</feature>
<dbReference type="EMBL" id="JAACJL010000016">
    <property type="protein sequence ID" value="KAF4619323.1"/>
    <property type="molecule type" value="Genomic_DNA"/>
</dbReference>